<organism evidence="1 3">
    <name type="scientific">Heyndrickxia ginsengihumi</name>
    <dbReference type="NCBI Taxonomy" id="363870"/>
    <lineage>
        <taxon>Bacteria</taxon>
        <taxon>Bacillati</taxon>
        <taxon>Bacillota</taxon>
        <taxon>Bacilli</taxon>
        <taxon>Bacillales</taxon>
        <taxon>Bacillaceae</taxon>
        <taxon>Heyndrickxia</taxon>
    </lineage>
</organism>
<dbReference type="EMBL" id="JAAIWK010000002">
    <property type="protein sequence ID" value="NEY18715.1"/>
    <property type="molecule type" value="Genomic_DNA"/>
</dbReference>
<keyword evidence="4" id="KW-1185">Reference proteome</keyword>
<gene>
    <name evidence="2" type="ORF">G4D61_01870</name>
    <name evidence="1" type="ORF">NG54_12830</name>
</gene>
<name>A0A0A6V9N0_9BACI</name>
<evidence type="ECO:0000313" key="4">
    <source>
        <dbReference type="Proteomes" id="UP000476934"/>
    </source>
</evidence>
<reference evidence="1 3" key="1">
    <citation type="submission" date="2014-10" db="EMBL/GenBank/DDBJ databases">
        <title>Draft genome of phytase producing Bacillus ginsengihumi strain M2.11.</title>
        <authorList>
            <person name="Toymentseva A."/>
            <person name="Boulygina E.A."/>
            <person name="Kazakov S.V."/>
            <person name="Kayumov I."/>
            <person name="Suleimanova A.D."/>
            <person name="Mardanova A.M."/>
            <person name="Maria S.N."/>
            <person name="Sergey M.Y."/>
            <person name="Sharipova M.R."/>
        </authorList>
    </citation>
    <scope>NUCLEOTIDE SEQUENCE [LARGE SCALE GENOMIC DNA]</scope>
    <source>
        <strain evidence="1 3">M2.11</strain>
    </source>
</reference>
<reference evidence="2 4" key="3">
    <citation type="submission" date="2020-03" db="EMBL/GenBank/DDBJ databases">
        <title>Bacillus aquiflavi sp. nov., isolated from yellow water of strong flavor Chinese baijiu in Yibin region of China.</title>
        <authorList>
            <person name="Xie J."/>
        </authorList>
    </citation>
    <scope>NUCLEOTIDE SEQUENCE [LARGE SCALE GENOMIC DNA]</scope>
    <source>
        <strain evidence="2 4">Gsoil 114</strain>
    </source>
</reference>
<reference evidence="2 4" key="2">
    <citation type="submission" date="2020-02" db="EMBL/GenBank/DDBJ databases">
        <authorList>
            <person name="Feng H."/>
        </authorList>
    </citation>
    <scope>NUCLEOTIDE SEQUENCE [LARGE SCALE GENOMIC DNA]</scope>
    <source>
        <strain evidence="2 4">Gsoil 114</strain>
    </source>
</reference>
<comment type="caution">
    <text evidence="1">The sequence shown here is derived from an EMBL/GenBank/DDBJ whole genome shotgun (WGS) entry which is preliminary data.</text>
</comment>
<accession>A0A0A6V9N0</accession>
<evidence type="ECO:0000313" key="1">
    <source>
        <dbReference type="EMBL" id="KHD84885.1"/>
    </source>
</evidence>
<evidence type="ECO:0000313" key="2">
    <source>
        <dbReference type="EMBL" id="NEY18715.1"/>
    </source>
</evidence>
<dbReference type="Proteomes" id="UP000476934">
    <property type="component" value="Unassembled WGS sequence"/>
</dbReference>
<dbReference type="AlphaFoldDB" id="A0A0A6V9N0"/>
<dbReference type="Proteomes" id="UP000030588">
    <property type="component" value="Unassembled WGS sequence"/>
</dbReference>
<evidence type="ECO:0000313" key="3">
    <source>
        <dbReference type="Proteomes" id="UP000030588"/>
    </source>
</evidence>
<dbReference type="STRING" id="363870.NG54_12830"/>
<proteinExistence type="predicted"/>
<protein>
    <submittedName>
        <fullName evidence="1">Uncharacterized protein</fullName>
    </submittedName>
</protein>
<dbReference type="EMBL" id="JRUN01000039">
    <property type="protein sequence ID" value="KHD84885.1"/>
    <property type="molecule type" value="Genomic_DNA"/>
</dbReference>
<sequence>MDKKMEMMIIPTDTGCMKMFIYGFKEPSSKGKIITEYNEHVAIAKGYNFKDTMLRSLAKLNKTITNNKLD</sequence>
<dbReference type="OrthoDB" id="2361617at2"/>
<dbReference type="RefSeq" id="WP_025731539.1">
    <property type="nucleotide sequence ID" value="NZ_JAAIWK010000002.1"/>
</dbReference>